<sequence length="34" mass="4142">MTMWLPLWMAPVNRLYCYRTTTAHCPLRRTRQSS</sequence>
<protein>
    <submittedName>
        <fullName evidence="1">Uncharacterized protein</fullName>
    </submittedName>
</protein>
<gene>
    <name evidence="1" type="ORF">F444_15202</name>
</gene>
<dbReference type="Proteomes" id="UP000028582">
    <property type="component" value="Unassembled WGS sequence"/>
</dbReference>
<organism evidence="1 2">
    <name type="scientific">Phytophthora nicotianae P1976</name>
    <dbReference type="NCBI Taxonomy" id="1317066"/>
    <lineage>
        <taxon>Eukaryota</taxon>
        <taxon>Sar</taxon>
        <taxon>Stramenopiles</taxon>
        <taxon>Oomycota</taxon>
        <taxon>Peronosporomycetes</taxon>
        <taxon>Peronosporales</taxon>
        <taxon>Peronosporaceae</taxon>
        <taxon>Phytophthora</taxon>
    </lineage>
</organism>
<evidence type="ECO:0000313" key="1">
    <source>
        <dbReference type="EMBL" id="ETO67937.1"/>
    </source>
</evidence>
<accession>A0A080ZMS6</accession>
<comment type="caution">
    <text evidence="1">The sequence shown here is derived from an EMBL/GenBank/DDBJ whole genome shotgun (WGS) entry which is preliminary data.</text>
</comment>
<reference evidence="1 2" key="1">
    <citation type="submission" date="2013-11" db="EMBL/GenBank/DDBJ databases">
        <title>The Genome Sequence of Phytophthora parasitica P1976.</title>
        <authorList>
            <consortium name="The Broad Institute Genomics Platform"/>
            <person name="Russ C."/>
            <person name="Tyler B."/>
            <person name="Panabieres F."/>
            <person name="Shan W."/>
            <person name="Tripathy S."/>
            <person name="Grunwald N."/>
            <person name="Machado M."/>
            <person name="Johnson C.S."/>
            <person name="Walker B."/>
            <person name="Young S."/>
            <person name="Zeng Q."/>
            <person name="Gargeya S."/>
            <person name="Fitzgerald M."/>
            <person name="Haas B."/>
            <person name="Abouelleil A."/>
            <person name="Allen A.W."/>
            <person name="Alvarado L."/>
            <person name="Arachchi H.M."/>
            <person name="Berlin A.M."/>
            <person name="Chapman S.B."/>
            <person name="Gainer-Dewar J."/>
            <person name="Goldberg J."/>
            <person name="Griggs A."/>
            <person name="Gujja S."/>
            <person name="Hansen M."/>
            <person name="Howarth C."/>
            <person name="Imamovic A."/>
            <person name="Ireland A."/>
            <person name="Larimer J."/>
            <person name="McCowan C."/>
            <person name="Murphy C."/>
            <person name="Pearson M."/>
            <person name="Poon T.W."/>
            <person name="Priest M."/>
            <person name="Roberts A."/>
            <person name="Saif S."/>
            <person name="Shea T."/>
            <person name="Sisk P."/>
            <person name="Sykes S."/>
            <person name="Wortman J."/>
            <person name="Nusbaum C."/>
            <person name="Birren B."/>
        </authorList>
    </citation>
    <scope>NUCLEOTIDE SEQUENCE [LARGE SCALE GENOMIC DNA]</scope>
    <source>
        <strain evidence="1 2">P1976</strain>
    </source>
</reference>
<dbReference type="EMBL" id="ANJA01002808">
    <property type="protein sequence ID" value="ETO67937.1"/>
    <property type="molecule type" value="Genomic_DNA"/>
</dbReference>
<proteinExistence type="predicted"/>
<name>A0A080ZMS6_PHYNI</name>
<dbReference type="AlphaFoldDB" id="A0A080ZMS6"/>
<evidence type="ECO:0000313" key="2">
    <source>
        <dbReference type="Proteomes" id="UP000028582"/>
    </source>
</evidence>